<keyword evidence="1" id="KW-0805">Transcription regulation</keyword>
<dbReference type="InterPro" id="IPR032783">
    <property type="entry name" value="AraC_lig"/>
</dbReference>
<keyword evidence="2" id="KW-0238">DNA-binding</keyword>
<comment type="caution">
    <text evidence="5">The sequence shown here is derived from an EMBL/GenBank/DDBJ whole genome shotgun (WGS) entry which is preliminary data.</text>
</comment>
<organism evidence="5 6">
    <name type="scientific">Paraburkholderia metrosideri</name>
    <dbReference type="NCBI Taxonomy" id="580937"/>
    <lineage>
        <taxon>Bacteria</taxon>
        <taxon>Pseudomonadati</taxon>
        <taxon>Pseudomonadota</taxon>
        <taxon>Betaproteobacteria</taxon>
        <taxon>Burkholderiales</taxon>
        <taxon>Burkholderiaceae</taxon>
        <taxon>Paraburkholderia</taxon>
    </lineage>
</organism>
<protein>
    <submittedName>
        <fullName evidence="5">AraC family transcriptional regulator</fullName>
    </submittedName>
</protein>
<keyword evidence="3" id="KW-0804">Transcription</keyword>
<dbReference type="EMBL" id="JAQQCF010000050">
    <property type="protein sequence ID" value="MFM0641863.1"/>
    <property type="molecule type" value="Genomic_DNA"/>
</dbReference>
<dbReference type="InterPro" id="IPR020449">
    <property type="entry name" value="Tscrpt_reg_AraC-type_HTH"/>
</dbReference>
<dbReference type="PROSITE" id="PS01124">
    <property type="entry name" value="HTH_ARAC_FAMILY_2"/>
    <property type="match status" value="1"/>
</dbReference>
<accession>A0ABW9E2P8</accession>
<name>A0ABW9E2P8_9BURK</name>
<dbReference type="InterPro" id="IPR018060">
    <property type="entry name" value="HTH_AraC"/>
</dbReference>
<dbReference type="Proteomes" id="UP001629432">
    <property type="component" value="Unassembled WGS sequence"/>
</dbReference>
<evidence type="ECO:0000256" key="2">
    <source>
        <dbReference type="ARBA" id="ARBA00023125"/>
    </source>
</evidence>
<dbReference type="Pfam" id="PF12833">
    <property type="entry name" value="HTH_18"/>
    <property type="match status" value="1"/>
</dbReference>
<dbReference type="SMART" id="SM00342">
    <property type="entry name" value="HTH_ARAC"/>
    <property type="match status" value="1"/>
</dbReference>
<proteinExistence type="predicted"/>
<dbReference type="InterPro" id="IPR050204">
    <property type="entry name" value="AraC_XylS_family_regulators"/>
</dbReference>
<reference evidence="5 6" key="1">
    <citation type="journal article" date="2024" name="Chem. Sci.">
        <title>Discovery of megapolipeptins by genome mining of a Burkholderiales bacteria collection.</title>
        <authorList>
            <person name="Paulo B.S."/>
            <person name="Recchia M.J.J."/>
            <person name="Lee S."/>
            <person name="Fergusson C.H."/>
            <person name="Romanowski S.B."/>
            <person name="Hernandez A."/>
            <person name="Krull N."/>
            <person name="Liu D.Y."/>
            <person name="Cavanagh H."/>
            <person name="Bos A."/>
            <person name="Gray C.A."/>
            <person name="Murphy B.T."/>
            <person name="Linington R.G."/>
            <person name="Eustaquio A.S."/>
        </authorList>
    </citation>
    <scope>NUCLEOTIDE SEQUENCE [LARGE SCALE GENOMIC DNA]</scope>
    <source>
        <strain evidence="5 6">RL17-338-BIC-A</strain>
    </source>
</reference>
<dbReference type="PRINTS" id="PR00032">
    <property type="entry name" value="HTHARAC"/>
</dbReference>
<feature type="domain" description="HTH araC/xylS-type" evidence="4">
    <location>
        <begin position="205"/>
        <end position="303"/>
    </location>
</feature>
<evidence type="ECO:0000259" key="4">
    <source>
        <dbReference type="PROSITE" id="PS01124"/>
    </source>
</evidence>
<dbReference type="InterPro" id="IPR009057">
    <property type="entry name" value="Homeodomain-like_sf"/>
</dbReference>
<dbReference type="Pfam" id="PF12852">
    <property type="entry name" value="Cupin_6"/>
    <property type="match status" value="1"/>
</dbReference>
<dbReference type="InterPro" id="IPR018062">
    <property type="entry name" value="HTH_AraC-typ_CS"/>
</dbReference>
<dbReference type="RefSeq" id="WP_408340456.1">
    <property type="nucleotide sequence ID" value="NZ_JAQQCF010000050.1"/>
</dbReference>
<evidence type="ECO:0000256" key="3">
    <source>
        <dbReference type="ARBA" id="ARBA00023163"/>
    </source>
</evidence>
<sequence>MDALSDLIRLLRLRTALLGNMAASGRWAIRMPLRTNPMFYFITQGRCWFQSNDGELVELQEGDYVLSARPIADVFFSEPGLDAVLSDAAFKAAHSVDGILRLGDPMEEPATRVFGGLIVCNAANVDLLLELLPRFIHVRTTDRIAARLRALVTIIREETTETRPGRDASLCRLIELMLIEMLRCESATWFSNVSVLGGLSDPQLARALAEMHADISRSWTVAELAERAGMSRSVFARRFSEAVGTGPVEYLLRWRMAFAKDALLHGGSTLDEIAAQVGYQSASAFSTAFRKRVGCPPSDYAANGLRLVHS</sequence>
<dbReference type="PROSITE" id="PS00041">
    <property type="entry name" value="HTH_ARAC_FAMILY_1"/>
    <property type="match status" value="1"/>
</dbReference>
<dbReference type="Gene3D" id="1.10.10.60">
    <property type="entry name" value="Homeodomain-like"/>
    <property type="match status" value="2"/>
</dbReference>
<evidence type="ECO:0000256" key="1">
    <source>
        <dbReference type="ARBA" id="ARBA00023015"/>
    </source>
</evidence>
<dbReference type="SUPFAM" id="SSF46689">
    <property type="entry name" value="Homeodomain-like"/>
    <property type="match status" value="2"/>
</dbReference>
<dbReference type="PANTHER" id="PTHR46796:SF7">
    <property type="entry name" value="ARAC FAMILY TRANSCRIPTIONAL REGULATOR"/>
    <property type="match status" value="1"/>
</dbReference>
<keyword evidence="6" id="KW-1185">Reference proteome</keyword>
<gene>
    <name evidence="5" type="ORF">PQQ63_34830</name>
</gene>
<evidence type="ECO:0000313" key="5">
    <source>
        <dbReference type="EMBL" id="MFM0641863.1"/>
    </source>
</evidence>
<evidence type="ECO:0000313" key="6">
    <source>
        <dbReference type="Proteomes" id="UP001629432"/>
    </source>
</evidence>
<dbReference type="PANTHER" id="PTHR46796">
    <property type="entry name" value="HTH-TYPE TRANSCRIPTIONAL ACTIVATOR RHAS-RELATED"/>
    <property type="match status" value="1"/>
</dbReference>